<accession>A0A9P8WE86</accession>
<proteinExistence type="predicted"/>
<keyword evidence="2" id="KW-1185">Reference proteome</keyword>
<name>A0A9P8WE86_9HYPO</name>
<sequence>MVMRCLSHALTSHPLKLFLLTNATNARLRRCNCLIAMTFAATKPRSPMTNRDEPQPVRPFLSGRDIRMDDSPFINFGARILFRQGLIQITGSCFACCARPEGGSTPRRRIQARHFDRVESRLSAALFLVPTSASWGSNSVRTPPIAVFGEAISPVFGRFNGYNPPTFHRICPPRRLVSPGRVGARGYPEPCSGIPLSILAPATKSIG</sequence>
<dbReference type="Proteomes" id="UP000777438">
    <property type="component" value="Unassembled WGS sequence"/>
</dbReference>
<organism evidence="1 2">
    <name type="scientific">Thelonectria olida</name>
    <dbReference type="NCBI Taxonomy" id="1576542"/>
    <lineage>
        <taxon>Eukaryota</taxon>
        <taxon>Fungi</taxon>
        <taxon>Dikarya</taxon>
        <taxon>Ascomycota</taxon>
        <taxon>Pezizomycotina</taxon>
        <taxon>Sordariomycetes</taxon>
        <taxon>Hypocreomycetidae</taxon>
        <taxon>Hypocreales</taxon>
        <taxon>Nectriaceae</taxon>
        <taxon>Thelonectria</taxon>
    </lineage>
</organism>
<evidence type="ECO:0000313" key="2">
    <source>
        <dbReference type="Proteomes" id="UP000777438"/>
    </source>
</evidence>
<protein>
    <submittedName>
        <fullName evidence="1">Uncharacterized protein</fullName>
    </submittedName>
</protein>
<dbReference type="EMBL" id="JAGPYM010000004">
    <property type="protein sequence ID" value="KAH6895484.1"/>
    <property type="molecule type" value="Genomic_DNA"/>
</dbReference>
<gene>
    <name evidence="1" type="ORF">B0T10DRAFT_218023</name>
</gene>
<evidence type="ECO:0000313" key="1">
    <source>
        <dbReference type="EMBL" id="KAH6895484.1"/>
    </source>
</evidence>
<comment type="caution">
    <text evidence="1">The sequence shown here is derived from an EMBL/GenBank/DDBJ whole genome shotgun (WGS) entry which is preliminary data.</text>
</comment>
<reference evidence="1 2" key="1">
    <citation type="journal article" date="2021" name="Nat. Commun.">
        <title>Genetic determinants of endophytism in the Arabidopsis root mycobiome.</title>
        <authorList>
            <person name="Mesny F."/>
            <person name="Miyauchi S."/>
            <person name="Thiergart T."/>
            <person name="Pickel B."/>
            <person name="Atanasova L."/>
            <person name="Karlsson M."/>
            <person name="Huettel B."/>
            <person name="Barry K.W."/>
            <person name="Haridas S."/>
            <person name="Chen C."/>
            <person name="Bauer D."/>
            <person name="Andreopoulos W."/>
            <person name="Pangilinan J."/>
            <person name="LaButti K."/>
            <person name="Riley R."/>
            <person name="Lipzen A."/>
            <person name="Clum A."/>
            <person name="Drula E."/>
            <person name="Henrissat B."/>
            <person name="Kohler A."/>
            <person name="Grigoriev I.V."/>
            <person name="Martin F.M."/>
            <person name="Hacquard S."/>
        </authorList>
    </citation>
    <scope>NUCLEOTIDE SEQUENCE [LARGE SCALE GENOMIC DNA]</scope>
    <source>
        <strain evidence="1 2">MPI-CAGE-CH-0241</strain>
    </source>
</reference>
<dbReference type="AlphaFoldDB" id="A0A9P8WE86"/>